<dbReference type="OrthoDB" id="10345105at2759"/>
<organism evidence="2 3">
    <name type="scientific">Dimargaris verticillata</name>
    <dbReference type="NCBI Taxonomy" id="2761393"/>
    <lineage>
        <taxon>Eukaryota</taxon>
        <taxon>Fungi</taxon>
        <taxon>Fungi incertae sedis</taxon>
        <taxon>Zoopagomycota</taxon>
        <taxon>Kickxellomycotina</taxon>
        <taxon>Dimargaritomycetes</taxon>
        <taxon>Dimargaritales</taxon>
        <taxon>Dimargaritaceae</taxon>
        <taxon>Dimargaris</taxon>
    </lineage>
</organism>
<comment type="caution">
    <text evidence="2">The sequence shown here is derived from an EMBL/GenBank/DDBJ whole genome shotgun (WGS) entry which is preliminary data.</text>
</comment>
<dbReference type="EMBL" id="JANBQB010000375">
    <property type="protein sequence ID" value="KAJ1977073.1"/>
    <property type="molecule type" value="Genomic_DNA"/>
</dbReference>
<evidence type="ECO:0000313" key="3">
    <source>
        <dbReference type="Proteomes" id="UP001151582"/>
    </source>
</evidence>
<sequence>MQWAWKYMVVCLLAGHAATAVPHSLAKRQVQASSPPSNIDPELMRAMEAFVDVEPGTILPGFNFYTSGRPHELLRRSVNKAYYDRNYINGLQTHFPMPDSSHSLYLDSAMSPGAFVQHQQTSNY</sequence>
<dbReference type="AlphaFoldDB" id="A0A9W8B0A6"/>
<protein>
    <submittedName>
        <fullName evidence="2">Uncharacterized protein</fullName>
    </submittedName>
</protein>
<keyword evidence="1" id="KW-0732">Signal</keyword>
<proteinExistence type="predicted"/>
<gene>
    <name evidence="2" type="ORF">H4R34_003723</name>
</gene>
<accession>A0A9W8B0A6</accession>
<keyword evidence="3" id="KW-1185">Reference proteome</keyword>
<evidence type="ECO:0000313" key="2">
    <source>
        <dbReference type="EMBL" id="KAJ1977073.1"/>
    </source>
</evidence>
<name>A0A9W8B0A6_9FUNG</name>
<dbReference type="Proteomes" id="UP001151582">
    <property type="component" value="Unassembled WGS sequence"/>
</dbReference>
<evidence type="ECO:0000256" key="1">
    <source>
        <dbReference type="SAM" id="SignalP"/>
    </source>
</evidence>
<feature type="chain" id="PRO_5040883130" evidence="1">
    <location>
        <begin position="21"/>
        <end position="124"/>
    </location>
</feature>
<reference evidence="2" key="1">
    <citation type="submission" date="2022-07" db="EMBL/GenBank/DDBJ databases">
        <title>Phylogenomic reconstructions and comparative analyses of Kickxellomycotina fungi.</title>
        <authorList>
            <person name="Reynolds N.K."/>
            <person name="Stajich J.E."/>
            <person name="Barry K."/>
            <person name="Grigoriev I.V."/>
            <person name="Crous P."/>
            <person name="Smith M.E."/>
        </authorList>
    </citation>
    <scope>NUCLEOTIDE SEQUENCE</scope>
    <source>
        <strain evidence="2">RSA 567</strain>
    </source>
</reference>
<feature type="signal peptide" evidence="1">
    <location>
        <begin position="1"/>
        <end position="20"/>
    </location>
</feature>